<dbReference type="EMBL" id="DRFO01000025">
    <property type="protein sequence ID" value="HDZ57090.1"/>
    <property type="molecule type" value="Genomic_DNA"/>
</dbReference>
<dbReference type="Proteomes" id="UP000885703">
    <property type="component" value="Unassembled WGS sequence"/>
</dbReference>
<sequence>MSESVRTIVRCQDPGDGTGDVIVELPPSVLAGMDVGLGDSLTIELIDGAIVLRPIRHAETKS</sequence>
<comment type="caution">
    <text evidence="1">The sequence shown here is derived from an EMBL/GenBank/DDBJ whole genome shotgun (WGS) entry which is preliminary data.</text>
</comment>
<dbReference type="AlphaFoldDB" id="A0A7V1FS49"/>
<keyword evidence="1" id="KW-0238">DNA-binding</keyword>
<evidence type="ECO:0000313" key="1">
    <source>
        <dbReference type="EMBL" id="HDZ57090.1"/>
    </source>
</evidence>
<reference evidence="1" key="1">
    <citation type="journal article" date="2020" name="mSystems">
        <title>Genome- and Community-Level Interaction Insights into Carbon Utilization and Element Cycling Functions of Hydrothermarchaeota in Hydrothermal Sediment.</title>
        <authorList>
            <person name="Zhou Z."/>
            <person name="Liu Y."/>
            <person name="Xu W."/>
            <person name="Pan J."/>
            <person name="Luo Z.H."/>
            <person name="Li M."/>
        </authorList>
    </citation>
    <scope>NUCLEOTIDE SEQUENCE [LARGE SCALE GENOMIC DNA]</scope>
    <source>
        <strain evidence="1">HyVt-324</strain>
    </source>
</reference>
<gene>
    <name evidence="1" type="ORF">ENH64_11545</name>
</gene>
<dbReference type="GO" id="GO:0003677">
    <property type="term" value="F:DNA binding"/>
    <property type="evidence" value="ECO:0007669"/>
    <property type="project" value="UniProtKB-KW"/>
</dbReference>
<protein>
    <submittedName>
        <fullName evidence="1">AbrB/MazE/SpoVT family DNA-binding domain-containing protein</fullName>
    </submittedName>
</protein>
<proteinExistence type="predicted"/>
<accession>A0A7V1FS49</accession>
<dbReference type="SUPFAM" id="SSF89447">
    <property type="entry name" value="AbrB/MazE/MraZ-like"/>
    <property type="match status" value="1"/>
</dbReference>
<organism evidence="1">
    <name type="scientific">Halopseudomonas xinjiangensis</name>
    <dbReference type="NCBI Taxonomy" id="487184"/>
    <lineage>
        <taxon>Bacteria</taxon>
        <taxon>Pseudomonadati</taxon>
        <taxon>Pseudomonadota</taxon>
        <taxon>Gammaproteobacteria</taxon>
        <taxon>Pseudomonadales</taxon>
        <taxon>Pseudomonadaceae</taxon>
        <taxon>Halopseudomonas</taxon>
    </lineage>
</organism>
<dbReference type="InterPro" id="IPR037914">
    <property type="entry name" value="SpoVT-AbrB_sf"/>
</dbReference>
<name>A0A7V1FS49_9GAMM</name>